<comment type="subunit">
    <text evidence="4">Homotrimer.</text>
</comment>
<evidence type="ECO:0000256" key="1">
    <source>
        <dbReference type="ARBA" id="ARBA00000968"/>
    </source>
</evidence>
<reference evidence="13 14" key="1">
    <citation type="submission" date="2016-10" db="EMBL/GenBank/DDBJ databases">
        <authorList>
            <person name="de Groot N.N."/>
        </authorList>
    </citation>
    <scope>NUCLEOTIDE SEQUENCE [LARGE SCALE GENOMIC DNA]</scope>
    <source>
        <strain evidence="13 14">DSM 20475</strain>
    </source>
</reference>
<evidence type="ECO:0000256" key="9">
    <source>
        <dbReference type="ARBA" id="ARBA00022737"/>
    </source>
</evidence>
<dbReference type="InterPro" id="IPR026017">
    <property type="entry name" value="Lumazine-bd_dom"/>
</dbReference>
<dbReference type="CDD" id="cd00402">
    <property type="entry name" value="Riboflavin_synthase_like"/>
    <property type="match status" value="1"/>
</dbReference>
<dbReference type="EC" id="2.5.1.9" evidence="5 10"/>
<dbReference type="OrthoDB" id="9788537at2"/>
<dbReference type="PIRSF" id="PIRSF000498">
    <property type="entry name" value="Riboflavin_syn_A"/>
    <property type="match status" value="1"/>
</dbReference>
<evidence type="ECO:0000313" key="14">
    <source>
        <dbReference type="Proteomes" id="UP000198995"/>
    </source>
</evidence>
<evidence type="ECO:0000259" key="12">
    <source>
        <dbReference type="PROSITE" id="PS51177"/>
    </source>
</evidence>
<dbReference type="NCBIfam" id="TIGR00187">
    <property type="entry name" value="ribE"/>
    <property type="match status" value="1"/>
</dbReference>
<feature type="domain" description="Lumazine-binding" evidence="12">
    <location>
        <begin position="1"/>
        <end position="96"/>
    </location>
</feature>
<name>A0A1G6RZX3_PEPNI</name>
<dbReference type="NCBIfam" id="NF006767">
    <property type="entry name" value="PRK09289.1"/>
    <property type="match status" value="1"/>
</dbReference>
<dbReference type="InterPro" id="IPR017938">
    <property type="entry name" value="Riboflavin_synthase-like_b-brl"/>
</dbReference>
<dbReference type="AlphaFoldDB" id="A0A1G6RZX3"/>
<dbReference type="FunFam" id="2.40.30.20:FF:000004">
    <property type="entry name" value="Riboflavin synthase, alpha subunit"/>
    <property type="match status" value="1"/>
</dbReference>
<evidence type="ECO:0000256" key="6">
    <source>
        <dbReference type="ARBA" id="ARBA00013950"/>
    </source>
</evidence>
<dbReference type="Pfam" id="PF00677">
    <property type="entry name" value="Lum_binding"/>
    <property type="match status" value="2"/>
</dbReference>
<evidence type="ECO:0000256" key="4">
    <source>
        <dbReference type="ARBA" id="ARBA00011233"/>
    </source>
</evidence>
<dbReference type="FunFam" id="2.40.30.20:FF:000003">
    <property type="entry name" value="Riboflavin synthase, alpha subunit"/>
    <property type="match status" value="1"/>
</dbReference>
<proteinExistence type="predicted"/>
<evidence type="ECO:0000256" key="10">
    <source>
        <dbReference type="NCBIfam" id="TIGR00187"/>
    </source>
</evidence>
<evidence type="ECO:0000313" key="13">
    <source>
        <dbReference type="EMBL" id="SDD09496.1"/>
    </source>
</evidence>
<comment type="function">
    <text evidence="2">Catalyzes the dismutation of two molecules of 6,7-dimethyl-8-ribityllumazine, resulting in the formation of riboflavin and 5-amino-6-(D-ribitylamino)uracil.</text>
</comment>
<dbReference type="GO" id="GO:0004746">
    <property type="term" value="F:riboflavin synthase activity"/>
    <property type="evidence" value="ECO:0007669"/>
    <property type="project" value="UniProtKB-UniRule"/>
</dbReference>
<feature type="domain" description="Lumazine-binding" evidence="12">
    <location>
        <begin position="97"/>
        <end position="193"/>
    </location>
</feature>
<evidence type="ECO:0000256" key="7">
    <source>
        <dbReference type="ARBA" id="ARBA00022619"/>
    </source>
</evidence>
<dbReference type="InterPro" id="IPR023366">
    <property type="entry name" value="ATP_synth_asu-like_sf"/>
</dbReference>
<organism evidence="13 14">
    <name type="scientific">Peptococcus niger</name>
    <dbReference type="NCBI Taxonomy" id="2741"/>
    <lineage>
        <taxon>Bacteria</taxon>
        <taxon>Bacillati</taxon>
        <taxon>Bacillota</taxon>
        <taxon>Clostridia</taxon>
        <taxon>Eubacteriales</taxon>
        <taxon>Peptococcaceae</taxon>
        <taxon>Peptococcus</taxon>
    </lineage>
</organism>
<dbReference type="Proteomes" id="UP000198995">
    <property type="component" value="Unassembled WGS sequence"/>
</dbReference>
<feature type="repeat" description="Lumazine-binding" evidence="11">
    <location>
        <begin position="1"/>
        <end position="96"/>
    </location>
</feature>
<protein>
    <recommendedName>
        <fullName evidence="6 10">Riboflavin synthase</fullName>
        <ecNumber evidence="5 10">2.5.1.9</ecNumber>
    </recommendedName>
</protein>
<sequence>MFTGLIDRTGEIRQLQATASGLELTIVPKSPYVALELGESIAVNGMCLTVTKITDDGFCADVSRESIHRSTIADLTVGALVNLERAMAMGDRFGGHIVSGHIDGTGKIARITPDGDVRLFEIDIGDRLARWVVEKGSIAIDGISLTVAKAEVASVTIAVIPHSLAATTLYRSSVGQEVNVECDMLAKYVEKMLHPPSAEKESTDATEAINMDFLAENGYL</sequence>
<keyword evidence="9" id="KW-0677">Repeat</keyword>
<evidence type="ECO:0000256" key="5">
    <source>
        <dbReference type="ARBA" id="ARBA00012827"/>
    </source>
</evidence>
<comment type="pathway">
    <text evidence="3">Cofactor biosynthesis; riboflavin biosynthesis; riboflavin from 2-hydroxy-3-oxobutyl phosphate and 5-amino-6-(D-ribitylamino)uracil: step 2/2.</text>
</comment>
<dbReference type="PROSITE" id="PS51177">
    <property type="entry name" value="LUMAZINE_BIND"/>
    <property type="match status" value="2"/>
</dbReference>
<gene>
    <name evidence="13" type="ORF">SAMN04489866_101159</name>
</gene>
<dbReference type="Gene3D" id="2.40.30.20">
    <property type="match status" value="2"/>
</dbReference>
<keyword evidence="14" id="KW-1185">Reference proteome</keyword>
<dbReference type="PANTHER" id="PTHR21098:SF12">
    <property type="entry name" value="RIBOFLAVIN SYNTHASE"/>
    <property type="match status" value="1"/>
</dbReference>
<evidence type="ECO:0000256" key="8">
    <source>
        <dbReference type="ARBA" id="ARBA00022679"/>
    </source>
</evidence>
<keyword evidence="7" id="KW-0686">Riboflavin biosynthesis</keyword>
<evidence type="ECO:0000256" key="2">
    <source>
        <dbReference type="ARBA" id="ARBA00002803"/>
    </source>
</evidence>
<dbReference type="SUPFAM" id="SSF63380">
    <property type="entry name" value="Riboflavin synthase domain-like"/>
    <property type="match status" value="2"/>
</dbReference>
<dbReference type="GO" id="GO:0009231">
    <property type="term" value="P:riboflavin biosynthetic process"/>
    <property type="evidence" value="ECO:0007669"/>
    <property type="project" value="UniProtKB-KW"/>
</dbReference>
<dbReference type="PANTHER" id="PTHR21098">
    <property type="entry name" value="RIBOFLAVIN SYNTHASE ALPHA CHAIN"/>
    <property type="match status" value="1"/>
</dbReference>
<dbReference type="InterPro" id="IPR001783">
    <property type="entry name" value="Lumazine-bd"/>
</dbReference>
<dbReference type="STRING" id="2741.SAMN04489866_101159"/>
<evidence type="ECO:0000256" key="11">
    <source>
        <dbReference type="PROSITE-ProRule" id="PRU00524"/>
    </source>
</evidence>
<accession>A0A1G6RZX3</accession>
<dbReference type="EMBL" id="FNAF01000001">
    <property type="protein sequence ID" value="SDD09496.1"/>
    <property type="molecule type" value="Genomic_DNA"/>
</dbReference>
<dbReference type="RefSeq" id="WP_091790852.1">
    <property type="nucleotide sequence ID" value="NZ_FNAF01000001.1"/>
</dbReference>
<comment type="catalytic activity">
    <reaction evidence="1">
        <text>2 6,7-dimethyl-8-(1-D-ribityl)lumazine + H(+) = 5-amino-6-(D-ribitylamino)uracil + riboflavin</text>
        <dbReference type="Rhea" id="RHEA:20772"/>
        <dbReference type="ChEBI" id="CHEBI:15378"/>
        <dbReference type="ChEBI" id="CHEBI:15934"/>
        <dbReference type="ChEBI" id="CHEBI:57986"/>
        <dbReference type="ChEBI" id="CHEBI:58201"/>
        <dbReference type="EC" id="2.5.1.9"/>
    </reaction>
</comment>
<evidence type="ECO:0000256" key="3">
    <source>
        <dbReference type="ARBA" id="ARBA00004887"/>
    </source>
</evidence>
<keyword evidence="8" id="KW-0808">Transferase</keyword>
<feature type="repeat" description="Lumazine-binding" evidence="11">
    <location>
        <begin position="97"/>
        <end position="193"/>
    </location>
</feature>